<dbReference type="PROSITE" id="PS51886">
    <property type="entry name" value="TLDC"/>
    <property type="match status" value="1"/>
</dbReference>
<dbReference type="PANTHER" id="PTHR23354:SF74">
    <property type="entry name" value="TLD-DOMAIN CONTAINING NUCLEOLAR PROTEIN"/>
    <property type="match status" value="1"/>
</dbReference>
<dbReference type="EMBL" id="JABTTQ020000004">
    <property type="protein sequence ID" value="KAK6159444.1"/>
    <property type="molecule type" value="Genomic_DNA"/>
</dbReference>
<gene>
    <name evidence="3" type="ORF">DH2020_006758</name>
</gene>
<dbReference type="SMART" id="SM00584">
    <property type="entry name" value="TLDc"/>
    <property type="match status" value="1"/>
</dbReference>
<feature type="compositionally biased region" description="Basic and acidic residues" evidence="1">
    <location>
        <begin position="87"/>
        <end position="103"/>
    </location>
</feature>
<dbReference type="PANTHER" id="PTHR23354">
    <property type="entry name" value="NUCLEOLAR PROTEIN 7/ESTROGEN RECEPTOR COACTIVATOR-RELATED"/>
    <property type="match status" value="1"/>
</dbReference>
<feature type="domain" description="TLDc" evidence="2">
    <location>
        <begin position="146"/>
        <end position="309"/>
    </location>
</feature>
<comment type="caution">
    <text evidence="3">The sequence shown here is derived from an EMBL/GenBank/DDBJ whole genome shotgun (WGS) entry which is preliminary data.</text>
</comment>
<dbReference type="Proteomes" id="UP001318860">
    <property type="component" value="Unassembled WGS sequence"/>
</dbReference>
<evidence type="ECO:0000313" key="3">
    <source>
        <dbReference type="EMBL" id="KAK6159444.1"/>
    </source>
</evidence>
<evidence type="ECO:0000259" key="2">
    <source>
        <dbReference type="PROSITE" id="PS51886"/>
    </source>
</evidence>
<organism evidence="3 4">
    <name type="scientific">Rehmannia glutinosa</name>
    <name type="common">Chinese foxglove</name>
    <dbReference type="NCBI Taxonomy" id="99300"/>
    <lineage>
        <taxon>Eukaryota</taxon>
        <taxon>Viridiplantae</taxon>
        <taxon>Streptophyta</taxon>
        <taxon>Embryophyta</taxon>
        <taxon>Tracheophyta</taxon>
        <taxon>Spermatophyta</taxon>
        <taxon>Magnoliopsida</taxon>
        <taxon>eudicotyledons</taxon>
        <taxon>Gunneridae</taxon>
        <taxon>Pentapetalae</taxon>
        <taxon>asterids</taxon>
        <taxon>lamiids</taxon>
        <taxon>Lamiales</taxon>
        <taxon>Orobanchaceae</taxon>
        <taxon>Rehmannieae</taxon>
        <taxon>Rehmannia</taxon>
    </lineage>
</organism>
<evidence type="ECO:0000256" key="1">
    <source>
        <dbReference type="SAM" id="MobiDB-lite"/>
    </source>
</evidence>
<accession>A0ABR0XK41</accession>
<dbReference type="Pfam" id="PF07534">
    <property type="entry name" value="TLD"/>
    <property type="match status" value="1"/>
</dbReference>
<protein>
    <recommendedName>
        <fullName evidence="2">TLDc domain-containing protein</fullName>
    </recommendedName>
</protein>
<name>A0ABR0XK41_REHGL</name>
<dbReference type="InterPro" id="IPR006571">
    <property type="entry name" value="TLDc_dom"/>
</dbReference>
<keyword evidence="4" id="KW-1185">Reference proteome</keyword>
<proteinExistence type="predicted"/>
<reference evidence="3 4" key="1">
    <citation type="journal article" date="2021" name="Comput. Struct. Biotechnol. J.">
        <title>De novo genome assembly of the potent medicinal plant Rehmannia glutinosa using nanopore technology.</title>
        <authorList>
            <person name="Ma L."/>
            <person name="Dong C."/>
            <person name="Song C."/>
            <person name="Wang X."/>
            <person name="Zheng X."/>
            <person name="Niu Y."/>
            <person name="Chen S."/>
            <person name="Feng W."/>
        </authorList>
    </citation>
    <scope>NUCLEOTIDE SEQUENCE [LARGE SCALE GENOMIC DNA]</scope>
    <source>
        <strain evidence="3">DH-2019</strain>
    </source>
</reference>
<sequence length="316" mass="35352">MHAIRDRVYEKLSRFFSDSQSCHETIDQDTEASQYAKDGKSPSSILSFILPSLWFNRPNAHTNEAKFTESHSFKWRSKTFSLKDKPLDTERNDEFENGKHESFGSHLENGEPGSGTSTSSSSDVFEDVATPRTFEKSIPRFVDDSCFISRDLYQFFEASLPNIVKGCQWVLLYSTVKHGISLHTLVRKSADLNGPCLLITGDKQGAVFGGLLDCPLNPTAKRKYQGTNQSFVFTTVYGEPRLFRPTGANRYFYLCLNDSIALGGGTNFALCLNEDLLSGTSGPCETFGNSCLAHDHEFEPKNVELWGFAHASQYLN</sequence>
<feature type="region of interest" description="Disordered" evidence="1">
    <location>
        <begin position="87"/>
        <end position="124"/>
    </location>
</feature>
<evidence type="ECO:0000313" key="4">
    <source>
        <dbReference type="Proteomes" id="UP001318860"/>
    </source>
</evidence>